<accession>A0ACC0HEH1</accession>
<dbReference type="Proteomes" id="UP001060215">
    <property type="component" value="Chromosome 5"/>
</dbReference>
<sequence length="548" mass="58671">MVSSSSSSSDGGVGSSVGGGSPQPAVKKGPWTTAEDAILIDYVRKHGEGNWNAVQKNCGLLRCGKSCRLRWANHLRPNLKKGAFTPEEEKTIIDLHARLGNKWARMANKLSGRTDNEIKNYWNTRVKRLQRAGLPIYPENILERYDQPQPQPPQLQIQQQQPPPPRIPNSFSPSFSALLSSSSSPSPSFSSLLSSSAPSSSHYSNTKLNSPLSFLNPYSFSRMAPTNSLQPTHPSSFLSNPNPQFNPFRNNNLQINDNFLLPFSPPSPSSSSMYNRTFQGELLPTYPQSLLQFNSGNGFDMTSSPPPPPPSTTTMAASFNPHGVVPPGTEIDLSSLQSPVPGLGLGLGTTTTPASSGSTVGGACAGAGDGDGDGMIETTPSTEYTVSLIPNPQAVYSGLLDALLDECKALAQIQKLKNEISSVEAEAEAARKGKGICVSEDAAEVVYDSSSGYSSIGMKENDPWEEMFDMDDDLSSLLNNFPMTVPVPDWYDAIGTSSFGQSSNMMDGHLGLNNLPEASSSAVATTMETSNPGQARSSCCWNNMPDIC</sequence>
<organism evidence="1 2">
    <name type="scientific">Camellia lanceoleosa</name>
    <dbReference type="NCBI Taxonomy" id="1840588"/>
    <lineage>
        <taxon>Eukaryota</taxon>
        <taxon>Viridiplantae</taxon>
        <taxon>Streptophyta</taxon>
        <taxon>Embryophyta</taxon>
        <taxon>Tracheophyta</taxon>
        <taxon>Spermatophyta</taxon>
        <taxon>Magnoliopsida</taxon>
        <taxon>eudicotyledons</taxon>
        <taxon>Gunneridae</taxon>
        <taxon>Pentapetalae</taxon>
        <taxon>asterids</taxon>
        <taxon>Ericales</taxon>
        <taxon>Theaceae</taxon>
        <taxon>Camellia</taxon>
    </lineage>
</organism>
<keyword evidence="2" id="KW-1185">Reference proteome</keyword>
<evidence type="ECO:0000313" key="2">
    <source>
        <dbReference type="Proteomes" id="UP001060215"/>
    </source>
</evidence>
<dbReference type="EMBL" id="CM045762">
    <property type="protein sequence ID" value="KAI8011759.1"/>
    <property type="molecule type" value="Genomic_DNA"/>
</dbReference>
<proteinExistence type="predicted"/>
<gene>
    <name evidence="1" type="ORF">LOK49_LG06G01358</name>
</gene>
<protein>
    <submittedName>
        <fullName evidence="1">Transcription factor MYB101</fullName>
    </submittedName>
</protein>
<name>A0ACC0HEH1_9ERIC</name>
<evidence type="ECO:0000313" key="1">
    <source>
        <dbReference type="EMBL" id="KAI8011759.1"/>
    </source>
</evidence>
<reference evidence="1 2" key="1">
    <citation type="journal article" date="2022" name="Plant J.">
        <title>Chromosome-level genome of Camellia lanceoleosa provides a valuable resource for understanding genome evolution and self-incompatibility.</title>
        <authorList>
            <person name="Gong W."/>
            <person name="Xiao S."/>
            <person name="Wang L."/>
            <person name="Liao Z."/>
            <person name="Chang Y."/>
            <person name="Mo W."/>
            <person name="Hu G."/>
            <person name="Li W."/>
            <person name="Zhao G."/>
            <person name="Zhu H."/>
            <person name="Hu X."/>
            <person name="Ji K."/>
            <person name="Xiang X."/>
            <person name="Song Q."/>
            <person name="Yuan D."/>
            <person name="Jin S."/>
            <person name="Zhang L."/>
        </authorList>
    </citation>
    <scope>NUCLEOTIDE SEQUENCE [LARGE SCALE GENOMIC DNA]</scope>
    <source>
        <strain evidence="1">SQ_2022a</strain>
    </source>
</reference>
<comment type="caution">
    <text evidence="1">The sequence shown here is derived from an EMBL/GenBank/DDBJ whole genome shotgun (WGS) entry which is preliminary data.</text>
</comment>